<keyword evidence="12" id="KW-1185">Reference proteome</keyword>
<evidence type="ECO:0000256" key="8">
    <source>
        <dbReference type="ARBA" id="ARBA00034484"/>
    </source>
</evidence>
<gene>
    <name evidence="11" type="ORF">SLEP1_g4657</name>
</gene>
<dbReference type="AlphaFoldDB" id="A0AAV5HXI4"/>
<dbReference type="GO" id="GO:2000008">
    <property type="term" value="P:regulation of protein localization to cell surface"/>
    <property type="evidence" value="ECO:0007669"/>
    <property type="project" value="UniProtKB-ARBA"/>
</dbReference>
<evidence type="ECO:0000259" key="10">
    <source>
        <dbReference type="Pfam" id="PF05617"/>
    </source>
</evidence>
<dbReference type="GO" id="GO:0009567">
    <property type="term" value="P:double fertilization forming a zygote and endosperm"/>
    <property type="evidence" value="ECO:0007669"/>
    <property type="project" value="InterPro"/>
</dbReference>
<feature type="domain" description="Prolamin-like" evidence="10">
    <location>
        <begin position="50"/>
        <end position="114"/>
    </location>
</feature>
<accession>A0AAV5HXI4</accession>
<evidence type="ECO:0000313" key="11">
    <source>
        <dbReference type="EMBL" id="GKU90694.1"/>
    </source>
</evidence>
<comment type="caution">
    <text evidence="11">The sequence shown here is derived from an EMBL/GenBank/DDBJ whole genome shotgun (WGS) entry which is preliminary data.</text>
</comment>
<sequence>MANPFALFLLTFLLAFTLTSTSIEARPLHPETRQSLKARLKLEDKDESPNCWDSLIQLQSCTGEVILFFINGETYLGHACCEAIRTIGHKCWPNMLDTLGFSTEEGDILQGYCDNDHEIEV</sequence>
<keyword evidence="4 9" id="KW-0732">Signal</keyword>
<evidence type="ECO:0000256" key="3">
    <source>
        <dbReference type="ARBA" id="ARBA00022525"/>
    </source>
</evidence>
<keyword evidence="5" id="KW-0278">Fertilization</keyword>
<feature type="signal peptide" evidence="9">
    <location>
        <begin position="1"/>
        <end position="25"/>
    </location>
</feature>
<dbReference type="EMBL" id="BPVZ01000004">
    <property type="protein sequence ID" value="GKU90694.1"/>
    <property type="molecule type" value="Genomic_DNA"/>
</dbReference>
<evidence type="ECO:0000256" key="2">
    <source>
        <dbReference type="ARBA" id="ARBA00004613"/>
    </source>
</evidence>
<dbReference type="Proteomes" id="UP001054252">
    <property type="component" value="Unassembled WGS sequence"/>
</dbReference>
<organism evidence="11 12">
    <name type="scientific">Rubroshorea leprosula</name>
    <dbReference type="NCBI Taxonomy" id="152421"/>
    <lineage>
        <taxon>Eukaryota</taxon>
        <taxon>Viridiplantae</taxon>
        <taxon>Streptophyta</taxon>
        <taxon>Embryophyta</taxon>
        <taxon>Tracheophyta</taxon>
        <taxon>Spermatophyta</taxon>
        <taxon>Magnoliopsida</taxon>
        <taxon>eudicotyledons</taxon>
        <taxon>Gunneridae</taxon>
        <taxon>Pentapetalae</taxon>
        <taxon>rosids</taxon>
        <taxon>malvids</taxon>
        <taxon>Malvales</taxon>
        <taxon>Dipterocarpaceae</taxon>
        <taxon>Rubroshorea</taxon>
    </lineage>
</organism>
<dbReference type="GO" id="GO:0080155">
    <property type="term" value="P:regulation of double fertilization forming a zygote and endosperm"/>
    <property type="evidence" value="ECO:0007669"/>
    <property type="project" value="UniProtKB-ARBA"/>
</dbReference>
<keyword evidence="6" id="KW-0968">Cytoplasmic vesicle</keyword>
<name>A0AAV5HXI4_9ROSI</name>
<dbReference type="PANTHER" id="PTHR35293">
    <property type="entry name" value="EGG CELL-SECRETED PROTEIN 1.5"/>
    <property type="match status" value="1"/>
</dbReference>
<dbReference type="Pfam" id="PF05617">
    <property type="entry name" value="Prolamin_like"/>
    <property type="match status" value="1"/>
</dbReference>
<comment type="similarity">
    <text evidence="8">Belongs to the plant egg cell-secreted peptide family.</text>
</comment>
<evidence type="ECO:0000256" key="4">
    <source>
        <dbReference type="ARBA" id="ARBA00022729"/>
    </source>
</evidence>
<evidence type="ECO:0000313" key="12">
    <source>
        <dbReference type="Proteomes" id="UP001054252"/>
    </source>
</evidence>
<feature type="chain" id="PRO_5043955190" description="Prolamin-like domain-containing protein" evidence="9">
    <location>
        <begin position="26"/>
        <end position="121"/>
    </location>
</feature>
<keyword evidence="3" id="KW-0964">Secreted</keyword>
<comment type="function">
    <text evidence="7">Involved in the regulation of gamete interactions during the double fertilization and to prevent multiple-pollen tube attraction; mediates the redistribution of the gamete fusogen HAP2/GCS1 to the cell surface after secretion upon sperm arrival.</text>
</comment>
<dbReference type="InterPro" id="IPR008502">
    <property type="entry name" value="Prolamin-like"/>
</dbReference>
<dbReference type="GO" id="GO:0005576">
    <property type="term" value="C:extracellular region"/>
    <property type="evidence" value="ECO:0007669"/>
    <property type="project" value="UniProtKB-SubCell"/>
</dbReference>
<proteinExistence type="inferred from homology"/>
<evidence type="ECO:0000256" key="5">
    <source>
        <dbReference type="ARBA" id="ARBA00023279"/>
    </source>
</evidence>
<evidence type="ECO:0000256" key="7">
    <source>
        <dbReference type="ARBA" id="ARBA00034457"/>
    </source>
</evidence>
<protein>
    <recommendedName>
        <fullName evidence="10">Prolamin-like domain-containing protein</fullName>
    </recommendedName>
</protein>
<evidence type="ECO:0000256" key="9">
    <source>
        <dbReference type="SAM" id="SignalP"/>
    </source>
</evidence>
<reference evidence="11 12" key="1">
    <citation type="journal article" date="2021" name="Commun. Biol.">
        <title>The genome of Shorea leprosula (Dipterocarpaceae) highlights the ecological relevance of drought in aseasonal tropical rainforests.</title>
        <authorList>
            <person name="Ng K.K.S."/>
            <person name="Kobayashi M.J."/>
            <person name="Fawcett J.A."/>
            <person name="Hatakeyama M."/>
            <person name="Paape T."/>
            <person name="Ng C.H."/>
            <person name="Ang C.C."/>
            <person name="Tnah L.H."/>
            <person name="Lee C.T."/>
            <person name="Nishiyama T."/>
            <person name="Sese J."/>
            <person name="O'Brien M.J."/>
            <person name="Copetti D."/>
            <person name="Mohd Noor M.I."/>
            <person name="Ong R.C."/>
            <person name="Putra M."/>
            <person name="Sireger I.Z."/>
            <person name="Indrioko S."/>
            <person name="Kosugi Y."/>
            <person name="Izuno A."/>
            <person name="Isagi Y."/>
            <person name="Lee S.L."/>
            <person name="Shimizu K.K."/>
        </authorList>
    </citation>
    <scope>NUCLEOTIDE SEQUENCE [LARGE SCALE GENOMIC DNA]</scope>
    <source>
        <strain evidence="11">214</strain>
    </source>
</reference>
<evidence type="ECO:0000256" key="1">
    <source>
        <dbReference type="ARBA" id="ARBA00004541"/>
    </source>
</evidence>
<comment type="subcellular location">
    <subcellularLocation>
        <location evidence="1">Cytoplasmic vesicle</location>
    </subcellularLocation>
    <subcellularLocation>
        <location evidence="2">Secreted</location>
    </subcellularLocation>
</comment>
<evidence type="ECO:0000256" key="6">
    <source>
        <dbReference type="ARBA" id="ARBA00023329"/>
    </source>
</evidence>
<dbReference type="PANTHER" id="PTHR35293:SF1">
    <property type="entry name" value="EGG CELL-SECRETED PROTEIN 1.5"/>
    <property type="match status" value="1"/>
</dbReference>
<dbReference type="GO" id="GO:0031410">
    <property type="term" value="C:cytoplasmic vesicle"/>
    <property type="evidence" value="ECO:0007669"/>
    <property type="project" value="UniProtKB-SubCell"/>
</dbReference>
<dbReference type="InterPro" id="IPR044711">
    <property type="entry name" value="EC11-15"/>
</dbReference>